<gene>
    <name evidence="1" type="ORF">SSLN_LOCUS1621</name>
</gene>
<keyword evidence="2" id="KW-1185">Reference proteome</keyword>
<reference evidence="1 2" key="2">
    <citation type="submission" date="2018-11" db="EMBL/GenBank/DDBJ databases">
        <authorList>
            <consortium name="Pathogen Informatics"/>
        </authorList>
    </citation>
    <scope>NUCLEOTIDE SEQUENCE [LARGE SCALE GENOMIC DNA]</scope>
    <source>
        <strain evidence="1 2">NST_G2</strain>
    </source>
</reference>
<accession>A0A183SBM3</accession>
<organism evidence="3">
    <name type="scientific">Schistocephalus solidus</name>
    <name type="common">Tapeworm</name>
    <dbReference type="NCBI Taxonomy" id="70667"/>
    <lineage>
        <taxon>Eukaryota</taxon>
        <taxon>Metazoa</taxon>
        <taxon>Spiralia</taxon>
        <taxon>Lophotrochozoa</taxon>
        <taxon>Platyhelminthes</taxon>
        <taxon>Cestoda</taxon>
        <taxon>Eucestoda</taxon>
        <taxon>Diphyllobothriidea</taxon>
        <taxon>Diphyllobothriidae</taxon>
        <taxon>Schistocephalus</taxon>
    </lineage>
</organism>
<name>A0A183SBM3_SCHSO</name>
<dbReference type="AlphaFoldDB" id="A0A183SBM3"/>
<evidence type="ECO:0000313" key="1">
    <source>
        <dbReference type="EMBL" id="VDL88006.1"/>
    </source>
</evidence>
<dbReference type="WBParaSite" id="SSLN_0000168301-mRNA-1">
    <property type="protein sequence ID" value="SSLN_0000168301-mRNA-1"/>
    <property type="gene ID" value="SSLN_0000168301"/>
</dbReference>
<reference evidence="3" key="1">
    <citation type="submission" date="2016-06" db="UniProtKB">
        <authorList>
            <consortium name="WormBaseParasite"/>
        </authorList>
    </citation>
    <scope>IDENTIFICATION</scope>
</reference>
<dbReference type="OrthoDB" id="6264139at2759"/>
<protein>
    <submittedName>
        <fullName evidence="3">Robl_LC7 domain-containing protein</fullName>
    </submittedName>
</protein>
<evidence type="ECO:0000313" key="2">
    <source>
        <dbReference type="Proteomes" id="UP000275846"/>
    </source>
</evidence>
<evidence type="ECO:0000313" key="3">
    <source>
        <dbReference type="WBParaSite" id="SSLN_0000168301-mRNA-1"/>
    </source>
</evidence>
<sequence length="92" mass="10319">MNIPSAADESLLHLLNRIKNKDTVAVLMDANGVEIVENCEKAELLGRFFASVFIKELELQLDHDNSDVIDAGPALEYKLFPEPPVERELQNL</sequence>
<dbReference type="Proteomes" id="UP000275846">
    <property type="component" value="Unassembled WGS sequence"/>
</dbReference>
<dbReference type="EMBL" id="UYSU01004577">
    <property type="protein sequence ID" value="VDL88006.1"/>
    <property type="molecule type" value="Genomic_DNA"/>
</dbReference>
<proteinExistence type="predicted"/>